<dbReference type="Proteomes" id="UP001174997">
    <property type="component" value="Unassembled WGS sequence"/>
</dbReference>
<dbReference type="Pfam" id="PF00271">
    <property type="entry name" value="Helicase_C"/>
    <property type="match status" value="1"/>
</dbReference>
<evidence type="ECO:0000259" key="6">
    <source>
        <dbReference type="PROSITE" id="PS51194"/>
    </source>
</evidence>
<evidence type="ECO:0000256" key="3">
    <source>
        <dbReference type="ARBA" id="ARBA00022840"/>
    </source>
</evidence>
<dbReference type="InterPro" id="IPR027417">
    <property type="entry name" value="P-loop_NTPase"/>
</dbReference>
<feature type="compositionally biased region" description="Polar residues" evidence="4">
    <location>
        <begin position="392"/>
        <end position="404"/>
    </location>
</feature>
<keyword evidence="1" id="KW-0547">Nucleotide-binding</keyword>
<sequence length="1003" mass="112016">MEFSSSPPTTTTRRGGLAFDDIEDDDLVSESPYFTQPTQIVDRPSIRPTSVVPSSPRSIIEVPASSPFQAKAIPQRTGGRLASVMAPPGTSFKPPASRTVSAASKKREYVQISDGELDAPVYVGGDSSDDDAEPARGDIRPSSFQRKEPSISMSTSSTSLSFKTQVAKSNTQESTGSTSNRHGLQKDWASLSPSSPSSDESLESLRKPSPPKQPTRRRLVQGRRPGRQASPESSPVKPVAKPVQKPKKQVKVIDLVSDDDDRDEEYDNRKGKGRRSSPQDAEDDEDEEGSSEFDARVLQYLNTCDVVQLVAIAGVKEDTAKVMVSHQPFKDLEHARRVTLAQKKKGKKSAKISVGDDIVTAVKSYAKSLDAIDYVIQACEKQARAIKASTSKWAMDETGQTKNDSQADDEKPLTPISMEDPRLVDLPHRQPKFMQGHCTMKPFQRYGLNWMRLLHKLDCGGILADDMGLGKTCQVISLMCSVVEDYEKGKIKGDRPWPNLIFVPPSTLANWAAEFKRFAPDINVITYQGPQAVRDEIAEEIQDDPEAYHVVLTSYSQLSRQDDISNLRHIQPKIAVFDEGHKMKNPKTKLYKDLLRITADWRLILSGTPVQNNLMEMIALLRFVEPKLFSEHFETLEALFSQKFSLADVSKGAILASERVPRARTILEPFILQRRKEQVLQDMPKKTTRVEYCKMDKTQASIYEDYARRFRRSANSQSSQTVVAEKGRDNDTNNVWIQLRKSAIHPQLFRRYFKDRDVEEMAKVLMQRIPQSELKQPNIGHLTNELKALSDFELHLWCRDYKCIRSFDLPDGSWGECAKVKSLLKLIRGYQKNGDRALVFTRFAKVIEILGECLASEGVEYLSLQGNTDVSERQELINQFNADATIPVFLLTTGSGGTGINLTAANKVIIFDQSDNPQDDIQAENRAHRLGQTRPVEIVRLISEGTVEELVYKACQKKLELANKVTGWSAGLDAAGGLEMTSGQMEAEVKEMLKKGATPPDSD</sequence>
<dbReference type="EMBL" id="JAULSY010000076">
    <property type="protein sequence ID" value="KAK0667207.1"/>
    <property type="molecule type" value="Genomic_DNA"/>
</dbReference>
<keyword evidence="8" id="KW-1185">Reference proteome</keyword>
<dbReference type="InterPro" id="IPR001650">
    <property type="entry name" value="Helicase_C-like"/>
</dbReference>
<dbReference type="SMART" id="SM00487">
    <property type="entry name" value="DEXDc"/>
    <property type="match status" value="1"/>
</dbReference>
<dbReference type="Pfam" id="PF00176">
    <property type="entry name" value="SNF2-rel_dom"/>
    <property type="match status" value="1"/>
</dbReference>
<reference evidence="7" key="1">
    <citation type="submission" date="2023-06" db="EMBL/GenBank/DDBJ databases">
        <title>Genome-scale phylogeny and comparative genomics of the fungal order Sordariales.</title>
        <authorList>
            <consortium name="Lawrence Berkeley National Laboratory"/>
            <person name="Hensen N."/>
            <person name="Bonometti L."/>
            <person name="Westerberg I."/>
            <person name="Brannstrom I.O."/>
            <person name="Guillou S."/>
            <person name="Cros-Aarteil S."/>
            <person name="Calhoun S."/>
            <person name="Haridas S."/>
            <person name="Kuo A."/>
            <person name="Mondo S."/>
            <person name="Pangilinan J."/>
            <person name="Riley R."/>
            <person name="Labutti K."/>
            <person name="Andreopoulos B."/>
            <person name="Lipzen A."/>
            <person name="Chen C."/>
            <person name="Yanf M."/>
            <person name="Daum C."/>
            <person name="Ng V."/>
            <person name="Clum A."/>
            <person name="Steindorff A."/>
            <person name="Ohm R."/>
            <person name="Martin F."/>
            <person name="Silar P."/>
            <person name="Natvig D."/>
            <person name="Lalanne C."/>
            <person name="Gautier V."/>
            <person name="Ament-Velasquez S.L."/>
            <person name="Kruys A."/>
            <person name="Hutchinson M.I."/>
            <person name="Powell A.J."/>
            <person name="Barry K."/>
            <person name="Miller A.N."/>
            <person name="Grigoriev I.V."/>
            <person name="Debuchy R."/>
            <person name="Gladieux P."/>
            <person name="Thoren M.H."/>
            <person name="Johannesson H."/>
        </authorList>
    </citation>
    <scope>NUCLEOTIDE SEQUENCE</scope>
    <source>
        <strain evidence="7">CBS 307.81</strain>
    </source>
</reference>
<comment type="caution">
    <text evidence="7">The sequence shown here is derived from an EMBL/GenBank/DDBJ whole genome shotgun (WGS) entry which is preliminary data.</text>
</comment>
<feature type="compositionally biased region" description="Low complexity" evidence="4">
    <location>
        <begin position="190"/>
        <end position="199"/>
    </location>
</feature>
<dbReference type="InterPro" id="IPR038718">
    <property type="entry name" value="SNF2-like_sf"/>
</dbReference>
<evidence type="ECO:0000313" key="8">
    <source>
        <dbReference type="Proteomes" id="UP001174997"/>
    </source>
</evidence>
<feature type="domain" description="Helicase ATP-binding" evidence="5">
    <location>
        <begin position="452"/>
        <end position="627"/>
    </location>
</feature>
<feature type="region of interest" description="Disordered" evidence="4">
    <location>
        <begin position="81"/>
        <end position="291"/>
    </location>
</feature>
<accession>A0AA39ZAA2</accession>
<gene>
    <name evidence="7" type="ORF">QBC41DRAFT_229031</name>
</gene>
<dbReference type="PROSITE" id="PS51194">
    <property type="entry name" value="HELICASE_CTER"/>
    <property type="match status" value="1"/>
</dbReference>
<dbReference type="PANTHER" id="PTHR10799">
    <property type="entry name" value="SNF2/RAD54 HELICASE FAMILY"/>
    <property type="match status" value="1"/>
</dbReference>
<keyword evidence="2" id="KW-0378">Hydrolase</keyword>
<dbReference type="GO" id="GO:0016787">
    <property type="term" value="F:hydrolase activity"/>
    <property type="evidence" value="ECO:0007669"/>
    <property type="project" value="UniProtKB-KW"/>
</dbReference>
<feature type="region of interest" description="Disordered" evidence="4">
    <location>
        <begin position="392"/>
        <end position="418"/>
    </location>
</feature>
<proteinExistence type="predicted"/>
<dbReference type="SMART" id="SM00490">
    <property type="entry name" value="HELICc"/>
    <property type="match status" value="1"/>
</dbReference>
<dbReference type="Gene3D" id="3.40.50.10810">
    <property type="entry name" value="Tandem AAA-ATPase domain"/>
    <property type="match status" value="1"/>
</dbReference>
<feature type="compositionally biased region" description="Basic residues" evidence="4">
    <location>
        <begin position="214"/>
        <end position="226"/>
    </location>
</feature>
<feature type="compositionally biased region" description="Acidic residues" evidence="4">
    <location>
        <begin position="280"/>
        <end position="291"/>
    </location>
</feature>
<organism evidence="7 8">
    <name type="scientific">Cercophora samala</name>
    <dbReference type="NCBI Taxonomy" id="330535"/>
    <lineage>
        <taxon>Eukaryota</taxon>
        <taxon>Fungi</taxon>
        <taxon>Dikarya</taxon>
        <taxon>Ascomycota</taxon>
        <taxon>Pezizomycotina</taxon>
        <taxon>Sordariomycetes</taxon>
        <taxon>Sordariomycetidae</taxon>
        <taxon>Sordariales</taxon>
        <taxon>Lasiosphaeriaceae</taxon>
        <taxon>Cercophora</taxon>
    </lineage>
</organism>
<feature type="compositionally biased region" description="Acidic residues" evidence="4">
    <location>
        <begin position="256"/>
        <end position="266"/>
    </location>
</feature>
<dbReference type="PROSITE" id="PS51192">
    <property type="entry name" value="HELICASE_ATP_BIND_1"/>
    <property type="match status" value="1"/>
</dbReference>
<dbReference type="CDD" id="cd18793">
    <property type="entry name" value="SF2_C_SNF"/>
    <property type="match status" value="1"/>
</dbReference>
<dbReference type="SUPFAM" id="SSF52540">
    <property type="entry name" value="P-loop containing nucleoside triphosphate hydrolases"/>
    <property type="match status" value="2"/>
</dbReference>
<feature type="compositionally biased region" description="Basic and acidic residues" evidence="4">
    <location>
        <begin position="133"/>
        <end position="149"/>
    </location>
</feature>
<feature type="compositionally biased region" description="Low complexity" evidence="4">
    <location>
        <begin position="150"/>
        <end position="161"/>
    </location>
</feature>
<evidence type="ECO:0000256" key="1">
    <source>
        <dbReference type="ARBA" id="ARBA00022741"/>
    </source>
</evidence>
<dbReference type="AlphaFoldDB" id="A0AA39ZAA2"/>
<dbReference type="InterPro" id="IPR049730">
    <property type="entry name" value="SNF2/RAD54-like_C"/>
</dbReference>
<feature type="domain" description="Helicase C-terminal" evidence="6">
    <location>
        <begin position="822"/>
        <end position="997"/>
    </location>
</feature>
<dbReference type="Gene3D" id="3.40.50.300">
    <property type="entry name" value="P-loop containing nucleotide triphosphate hydrolases"/>
    <property type="match status" value="1"/>
</dbReference>
<dbReference type="CDD" id="cd17919">
    <property type="entry name" value="DEXHc_Snf"/>
    <property type="match status" value="1"/>
</dbReference>
<protein>
    <submittedName>
        <fullName evidence="7">SNF2 family N-terminal domain-containing protein</fullName>
    </submittedName>
</protein>
<evidence type="ECO:0000259" key="5">
    <source>
        <dbReference type="PROSITE" id="PS51192"/>
    </source>
</evidence>
<feature type="compositionally biased region" description="Low complexity" evidence="4">
    <location>
        <begin position="1"/>
        <end position="12"/>
    </location>
</feature>
<dbReference type="InterPro" id="IPR014001">
    <property type="entry name" value="Helicase_ATP-bd"/>
</dbReference>
<evidence type="ECO:0000256" key="4">
    <source>
        <dbReference type="SAM" id="MobiDB-lite"/>
    </source>
</evidence>
<evidence type="ECO:0000313" key="7">
    <source>
        <dbReference type="EMBL" id="KAK0667207.1"/>
    </source>
</evidence>
<dbReference type="InterPro" id="IPR000330">
    <property type="entry name" value="SNF2_N"/>
</dbReference>
<dbReference type="GO" id="GO:0005524">
    <property type="term" value="F:ATP binding"/>
    <property type="evidence" value="ECO:0007669"/>
    <property type="project" value="InterPro"/>
</dbReference>
<feature type="region of interest" description="Disordered" evidence="4">
    <location>
        <begin position="1"/>
        <end position="30"/>
    </location>
</feature>
<name>A0AA39ZAA2_9PEZI</name>
<evidence type="ECO:0000256" key="2">
    <source>
        <dbReference type="ARBA" id="ARBA00022801"/>
    </source>
</evidence>
<feature type="compositionally biased region" description="Polar residues" evidence="4">
    <location>
        <begin position="162"/>
        <end position="182"/>
    </location>
</feature>
<keyword evidence="3" id="KW-0067">ATP-binding</keyword>